<dbReference type="Pfam" id="PF06985">
    <property type="entry name" value="HET"/>
    <property type="match status" value="1"/>
</dbReference>
<dbReference type="Proteomes" id="UP001304895">
    <property type="component" value="Unassembled WGS sequence"/>
</dbReference>
<keyword evidence="3" id="KW-1185">Reference proteome</keyword>
<dbReference type="InterPro" id="IPR052895">
    <property type="entry name" value="HetReg/Transcr_Mod"/>
</dbReference>
<dbReference type="InterPro" id="IPR010730">
    <property type="entry name" value="HET"/>
</dbReference>
<reference evidence="2" key="1">
    <citation type="journal article" date="2023" name="Mol. Phylogenet. Evol.">
        <title>Genome-scale phylogeny and comparative genomics of the fungal order Sordariales.</title>
        <authorList>
            <person name="Hensen N."/>
            <person name="Bonometti L."/>
            <person name="Westerberg I."/>
            <person name="Brannstrom I.O."/>
            <person name="Guillou S."/>
            <person name="Cros-Aarteil S."/>
            <person name="Calhoun S."/>
            <person name="Haridas S."/>
            <person name="Kuo A."/>
            <person name="Mondo S."/>
            <person name="Pangilinan J."/>
            <person name="Riley R."/>
            <person name="LaButti K."/>
            <person name="Andreopoulos B."/>
            <person name="Lipzen A."/>
            <person name="Chen C."/>
            <person name="Yan M."/>
            <person name="Daum C."/>
            <person name="Ng V."/>
            <person name="Clum A."/>
            <person name="Steindorff A."/>
            <person name="Ohm R.A."/>
            <person name="Martin F."/>
            <person name="Silar P."/>
            <person name="Natvig D.O."/>
            <person name="Lalanne C."/>
            <person name="Gautier V."/>
            <person name="Ament-Velasquez S.L."/>
            <person name="Kruys A."/>
            <person name="Hutchinson M.I."/>
            <person name="Powell A.J."/>
            <person name="Barry K."/>
            <person name="Miller A.N."/>
            <person name="Grigoriev I.V."/>
            <person name="Debuchy R."/>
            <person name="Gladieux P."/>
            <person name="Hiltunen Thoren M."/>
            <person name="Johannesson H."/>
        </authorList>
    </citation>
    <scope>NUCLEOTIDE SEQUENCE</scope>
    <source>
        <strain evidence="2">CBS 123565</strain>
    </source>
</reference>
<protein>
    <submittedName>
        <fullName evidence="2">HET-domain-containing protein</fullName>
    </submittedName>
</protein>
<accession>A0AAN6UMZ0</accession>
<dbReference type="EMBL" id="MU853405">
    <property type="protein sequence ID" value="KAK4135734.1"/>
    <property type="molecule type" value="Genomic_DNA"/>
</dbReference>
<comment type="caution">
    <text evidence="2">The sequence shown here is derived from an EMBL/GenBank/DDBJ whole genome shotgun (WGS) entry which is preliminary data.</text>
</comment>
<reference evidence="2" key="2">
    <citation type="submission" date="2023-05" db="EMBL/GenBank/DDBJ databases">
        <authorList>
            <consortium name="Lawrence Berkeley National Laboratory"/>
            <person name="Steindorff A."/>
            <person name="Hensen N."/>
            <person name="Bonometti L."/>
            <person name="Westerberg I."/>
            <person name="Brannstrom I.O."/>
            <person name="Guillou S."/>
            <person name="Cros-Aarteil S."/>
            <person name="Calhoun S."/>
            <person name="Haridas S."/>
            <person name="Kuo A."/>
            <person name="Mondo S."/>
            <person name="Pangilinan J."/>
            <person name="Riley R."/>
            <person name="Labutti K."/>
            <person name="Andreopoulos B."/>
            <person name="Lipzen A."/>
            <person name="Chen C."/>
            <person name="Yanf M."/>
            <person name="Daum C."/>
            <person name="Ng V."/>
            <person name="Clum A."/>
            <person name="Ohm R."/>
            <person name="Martin F."/>
            <person name="Silar P."/>
            <person name="Natvig D."/>
            <person name="Lalanne C."/>
            <person name="Gautier V."/>
            <person name="Ament-Velasquez S.L."/>
            <person name="Kruys A."/>
            <person name="Hutchinson M.I."/>
            <person name="Powell A.J."/>
            <person name="Barry K."/>
            <person name="Miller A.N."/>
            <person name="Grigoriev I.V."/>
            <person name="Debuchy R."/>
            <person name="Gladieux P."/>
            <person name="Thoren M.H."/>
            <person name="Johannesson H."/>
        </authorList>
    </citation>
    <scope>NUCLEOTIDE SEQUENCE</scope>
    <source>
        <strain evidence="2">CBS 123565</strain>
    </source>
</reference>
<dbReference type="PANTHER" id="PTHR24148">
    <property type="entry name" value="ANKYRIN REPEAT DOMAIN-CONTAINING PROTEIN 39 HOMOLOG-RELATED"/>
    <property type="match status" value="1"/>
</dbReference>
<evidence type="ECO:0000313" key="2">
    <source>
        <dbReference type="EMBL" id="KAK4135734.1"/>
    </source>
</evidence>
<organism evidence="2 3">
    <name type="scientific">Trichocladium antarcticum</name>
    <dbReference type="NCBI Taxonomy" id="1450529"/>
    <lineage>
        <taxon>Eukaryota</taxon>
        <taxon>Fungi</taxon>
        <taxon>Dikarya</taxon>
        <taxon>Ascomycota</taxon>
        <taxon>Pezizomycotina</taxon>
        <taxon>Sordariomycetes</taxon>
        <taxon>Sordariomycetidae</taxon>
        <taxon>Sordariales</taxon>
        <taxon>Chaetomiaceae</taxon>
        <taxon>Trichocladium</taxon>
    </lineage>
</organism>
<name>A0AAN6UMZ0_9PEZI</name>
<feature type="non-terminal residue" evidence="2">
    <location>
        <position position="355"/>
    </location>
</feature>
<dbReference type="AlphaFoldDB" id="A0AAN6UMZ0"/>
<proteinExistence type="predicted"/>
<evidence type="ECO:0000313" key="3">
    <source>
        <dbReference type="Proteomes" id="UP001304895"/>
    </source>
</evidence>
<feature type="domain" description="Heterokaryon incompatibility" evidence="1">
    <location>
        <begin position="56"/>
        <end position="205"/>
    </location>
</feature>
<gene>
    <name evidence="2" type="ORF">BT67DRAFT_376856</name>
</gene>
<dbReference type="PANTHER" id="PTHR24148:SF73">
    <property type="entry name" value="HET DOMAIN PROTEIN (AFU_ORTHOLOGUE AFUA_8G01020)"/>
    <property type="match status" value="1"/>
</dbReference>
<evidence type="ECO:0000259" key="1">
    <source>
        <dbReference type="Pfam" id="PF06985"/>
    </source>
</evidence>
<sequence>MTDFTKNPRPFYPRLSSASREIRLLHLQPGQGTEEADELQTECRLSVVSLDSNPSYEALSYRWGSRTSTVLVDGHEVVVPENLDEALRRFRLDGRERVLWADAVCIDQSQVAERNAQVALMADIYKTCERCLVWMGNTHLFDRSDGDSSGLGVGSLHELLAALSKKHHLDQPDAPPIATMFGVTRIPLMYLNMAPWWQRIWVVQEVVLAPQSLVLCGCMDHIKITFLWADLLELRDLLYHLLEVARLPGRSGAVPSTPATGQTCTDFLDVLLSVRHRECADHRDKIFGILSLVQDWGSWAPVTADYSKDARQVFTEVAVQMLQHEHGPRTLLFARGANPTAWAPHNLPTWVPDWT</sequence>